<gene>
    <name evidence="2" type="ORF">K491DRAFT_782544</name>
</gene>
<dbReference type="AlphaFoldDB" id="A0A6A6SVP5"/>
<evidence type="ECO:0000313" key="3">
    <source>
        <dbReference type="Proteomes" id="UP000799324"/>
    </source>
</evidence>
<organism evidence="2 3">
    <name type="scientific">Lophiostoma macrostomum CBS 122681</name>
    <dbReference type="NCBI Taxonomy" id="1314788"/>
    <lineage>
        <taxon>Eukaryota</taxon>
        <taxon>Fungi</taxon>
        <taxon>Dikarya</taxon>
        <taxon>Ascomycota</taxon>
        <taxon>Pezizomycotina</taxon>
        <taxon>Dothideomycetes</taxon>
        <taxon>Pleosporomycetidae</taxon>
        <taxon>Pleosporales</taxon>
        <taxon>Lophiostomataceae</taxon>
        <taxon>Lophiostoma</taxon>
    </lineage>
</organism>
<keyword evidence="1" id="KW-0732">Signal</keyword>
<feature type="chain" id="PRO_5025410871" description="Cyanovirin-N domain-containing protein" evidence="1">
    <location>
        <begin position="24"/>
        <end position="125"/>
    </location>
</feature>
<keyword evidence="3" id="KW-1185">Reference proteome</keyword>
<dbReference type="Gene3D" id="2.30.60.10">
    <property type="entry name" value="Cyanovirin-N"/>
    <property type="match status" value="1"/>
</dbReference>
<evidence type="ECO:0008006" key="4">
    <source>
        <dbReference type="Google" id="ProtNLM"/>
    </source>
</evidence>
<evidence type="ECO:0000313" key="2">
    <source>
        <dbReference type="EMBL" id="KAF2650508.1"/>
    </source>
</evidence>
<dbReference type="InterPro" id="IPR036673">
    <property type="entry name" value="Cyanovirin-N_sf"/>
</dbReference>
<dbReference type="SUPFAM" id="SSF51322">
    <property type="entry name" value="Cyanovirin-N"/>
    <property type="match status" value="1"/>
</dbReference>
<reference evidence="2" key="1">
    <citation type="journal article" date="2020" name="Stud. Mycol.">
        <title>101 Dothideomycetes genomes: a test case for predicting lifestyles and emergence of pathogens.</title>
        <authorList>
            <person name="Haridas S."/>
            <person name="Albert R."/>
            <person name="Binder M."/>
            <person name="Bloem J."/>
            <person name="Labutti K."/>
            <person name="Salamov A."/>
            <person name="Andreopoulos B."/>
            <person name="Baker S."/>
            <person name="Barry K."/>
            <person name="Bills G."/>
            <person name="Bluhm B."/>
            <person name="Cannon C."/>
            <person name="Castanera R."/>
            <person name="Culley D."/>
            <person name="Daum C."/>
            <person name="Ezra D."/>
            <person name="Gonzalez J."/>
            <person name="Henrissat B."/>
            <person name="Kuo A."/>
            <person name="Liang C."/>
            <person name="Lipzen A."/>
            <person name="Lutzoni F."/>
            <person name="Magnuson J."/>
            <person name="Mondo S."/>
            <person name="Nolan M."/>
            <person name="Ohm R."/>
            <person name="Pangilinan J."/>
            <person name="Park H.-J."/>
            <person name="Ramirez L."/>
            <person name="Alfaro M."/>
            <person name="Sun H."/>
            <person name="Tritt A."/>
            <person name="Yoshinaga Y."/>
            <person name="Zwiers L.-H."/>
            <person name="Turgeon B."/>
            <person name="Goodwin S."/>
            <person name="Spatafora J."/>
            <person name="Crous P."/>
            <person name="Grigoriev I."/>
        </authorList>
    </citation>
    <scope>NUCLEOTIDE SEQUENCE</scope>
    <source>
        <strain evidence="2">CBS 122681</strain>
    </source>
</reference>
<proteinExistence type="predicted"/>
<dbReference type="Proteomes" id="UP000799324">
    <property type="component" value="Unassembled WGS sequence"/>
</dbReference>
<feature type="signal peptide" evidence="1">
    <location>
        <begin position="1"/>
        <end position="23"/>
    </location>
</feature>
<name>A0A6A6SVP5_9PLEO</name>
<sequence length="125" mass="13483">MYFTSQSMFAFAAAILTLHPAASVPLSTPELAIAIKHSRRHVYGLSIDLNQCYVNAGNQLMYRFNGGAFNSCKDCEMDGSLKITCNCGGPKVWSSIDLDSTNGNNAKGWGVFVTTDANINCRAPP</sequence>
<dbReference type="EMBL" id="MU004452">
    <property type="protein sequence ID" value="KAF2650508.1"/>
    <property type="molecule type" value="Genomic_DNA"/>
</dbReference>
<evidence type="ECO:0000256" key="1">
    <source>
        <dbReference type="SAM" id="SignalP"/>
    </source>
</evidence>
<protein>
    <recommendedName>
        <fullName evidence="4">Cyanovirin-N domain-containing protein</fullName>
    </recommendedName>
</protein>
<accession>A0A6A6SVP5</accession>